<reference evidence="1 2" key="1">
    <citation type="submission" date="2021-06" db="EMBL/GenBank/DDBJ databases">
        <authorList>
            <person name="Kallberg Y."/>
            <person name="Tangrot J."/>
            <person name="Rosling A."/>
        </authorList>
    </citation>
    <scope>NUCLEOTIDE SEQUENCE [LARGE SCALE GENOMIC DNA]</scope>
    <source>
        <strain evidence="1 2">120-4 pot B 10/14</strain>
    </source>
</reference>
<organism evidence="1 2">
    <name type="scientific">Gigaspora margarita</name>
    <dbReference type="NCBI Taxonomy" id="4874"/>
    <lineage>
        <taxon>Eukaryota</taxon>
        <taxon>Fungi</taxon>
        <taxon>Fungi incertae sedis</taxon>
        <taxon>Mucoromycota</taxon>
        <taxon>Glomeromycotina</taxon>
        <taxon>Glomeromycetes</taxon>
        <taxon>Diversisporales</taxon>
        <taxon>Gigasporaceae</taxon>
        <taxon>Gigaspora</taxon>
    </lineage>
</organism>
<accession>A0ABN7X2S6</accession>
<protein>
    <submittedName>
        <fullName evidence="1">42158_t:CDS:1</fullName>
    </submittedName>
</protein>
<comment type="caution">
    <text evidence="1">The sequence shown here is derived from an EMBL/GenBank/DDBJ whole genome shotgun (WGS) entry which is preliminary data.</text>
</comment>
<evidence type="ECO:0000313" key="1">
    <source>
        <dbReference type="EMBL" id="CAG8844679.1"/>
    </source>
</evidence>
<gene>
    <name evidence="1" type="ORF">GMARGA_LOCUS37235</name>
</gene>
<evidence type="ECO:0000313" key="2">
    <source>
        <dbReference type="Proteomes" id="UP000789901"/>
    </source>
</evidence>
<dbReference type="Proteomes" id="UP000789901">
    <property type="component" value="Unassembled WGS sequence"/>
</dbReference>
<keyword evidence="2" id="KW-1185">Reference proteome</keyword>
<sequence length="126" mass="14344">MRVVNNTLEKITLENIAPKNVIPEKIAWEFIALEDIAPEDIIAPENITEEITLVATQDNYNQAFNPWKCPQKESSVRPGDKVAIVSDFDNNQKTRKRKLDQTCSITEKVINMCSNNRTVRVEVDGE</sequence>
<feature type="non-terminal residue" evidence="1">
    <location>
        <position position="126"/>
    </location>
</feature>
<name>A0ABN7X2S6_GIGMA</name>
<dbReference type="EMBL" id="CAJVQB010076771">
    <property type="protein sequence ID" value="CAG8844679.1"/>
    <property type="molecule type" value="Genomic_DNA"/>
</dbReference>
<proteinExistence type="predicted"/>